<evidence type="ECO:0000313" key="3">
    <source>
        <dbReference type="Proteomes" id="UP000030706"/>
    </source>
</evidence>
<accession>A0A074X4R2</accession>
<organism evidence="2 3">
    <name type="scientific">Aureobasidium pullulans EXF-150</name>
    <dbReference type="NCBI Taxonomy" id="1043002"/>
    <lineage>
        <taxon>Eukaryota</taxon>
        <taxon>Fungi</taxon>
        <taxon>Dikarya</taxon>
        <taxon>Ascomycota</taxon>
        <taxon>Pezizomycotina</taxon>
        <taxon>Dothideomycetes</taxon>
        <taxon>Dothideomycetidae</taxon>
        <taxon>Dothideales</taxon>
        <taxon>Saccotheciaceae</taxon>
        <taxon>Aureobasidium</taxon>
    </lineage>
</organism>
<reference evidence="2 3" key="1">
    <citation type="journal article" date="2014" name="BMC Genomics">
        <title>Genome sequencing of four Aureobasidium pullulans varieties: biotechnological potential, stress tolerance, and description of new species.</title>
        <authorList>
            <person name="Gostin Ar C."/>
            <person name="Ohm R.A."/>
            <person name="Kogej T."/>
            <person name="Sonjak S."/>
            <person name="Turk M."/>
            <person name="Zajc J."/>
            <person name="Zalar P."/>
            <person name="Grube M."/>
            <person name="Sun H."/>
            <person name="Han J."/>
            <person name="Sharma A."/>
            <person name="Chiniquy J."/>
            <person name="Ngan C.Y."/>
            <person name="Lipzen A."/>
            <person name="Barry K."/>
            <person name="Grigoriev I.V."/>
            <person name="Gunde-Cimerman N."/>
        </authorList>
    </citation>
    <scope>NUCLEOTIDE SEQUENCE [LARGE SCALE GENOMIC DNA]</scope>
    <source>
        <strain evidence="2 3">EXF-150</strain>
    </source>
</reference>
<keyword evidence="3" id="KW-1185">Reference proteome</keyword>
<name>A0A074X4R2_AURPU</name>
<sequence length="206" mass="22904">MDANSWSMMSSLSVVLSLRQESRLSSWCRRVATPASFRLCGKLCVAADALFNAAIEATEAAPSAHHTQTREHQLQTQLLDTFHADATHDSDLETWRSLVQQEAAANNSCVHVGSLGELVILDNQENKICRWSHGRSTPKHGRSTSLPTLHHRKSIGCLMPYSCPSDLPPKAWGNIKRPKVRSSRRLSPNSPTPRPMLWVHATHTRA</sequence>
<gene>
    <name evidence="2" type="ORF">M438DRAFT_169463</name>
</gene>
<evidence type="ECO:0000313" key="2">
    <source>
        <dbReference type="EMBL" id="KEQ78754.1"/>
    </source>
</evidence>
<dbReference type="GeneID" id="40741414"/>
<dbReference type="HOGENOM" id="CLU_1331709_0_0_1"/>
<dbReference type="EMBL" id="KL585015">
    <property type="protein sequence ID" value="KEQ78754.1"/>
    <property type="molecule type" value="Genomic_DNA"/>
</dbReference>
<dbReference type="Proteomes" id="UP000030706">
    <property type="component" value="Unassembled WGS sequence"/>
</dbReference>
<proteinExistence type="predicted"/>
<feature type="region of interest" description="Disordered" evidence="1">
    <location>
        <begin position="174"/>
        <end position="206"/>
    </location>
</feature>
<evidence type="ECO:0000256" key="1">
    <source>
        <dbReference type="SAM" id="MobiDB-lite"/>
    </source>
</evidence>
<dbReference type="RefSeq" id="XP_029754941.1">
    <property type="nucleotide sequence ID" value="XM_029899108.1"/>
</dbReference>
<protein>
    <submittedName>
        <fullName evidence="2">Uncharacterized protein</fullName>
    </submittedName>
</protein>
<dbReference type="AlphaFoldDB" id="A0A074X4R2"/>